<dbReference type="SMART" id="SM00356">
    <property type="entry name" value="ZnF_C3H1"/>
    <property type="match status" value="4"/>
</dbReference>
<dbReference type="Gene3D" id="6.10.250.3220">
    <property type="match status" value="1"/>
</dbReference>
<keyword evidence="4 5" id="KW-0862">Zinc</keyword>
<evidence type="ECO:0000256" key="4">
    <source>
        <dbReference type="ARBA" id="ARBA00022833"/>
    </source>
</evidence>
<evidence type="ECO:0000313" key="9">
    <source>
        <dbReference type="Proteomes" id="UP001212997"/>
    </source>
</evidence>
<dbReference type="Gene3D" id="4.10.1000.10">
    <property type="entry name" value="Zinc finger, CCCH-type"/>
    <property type="match status" value="2"/>
</dbReference>
<feature type="zinc finger region" description="C3H1-type" evidence="5">
    <location>
        <begin position="118"/>
        <end position="147"/>
    </location>
</feature>
<dbReference type="EMBL" id="JANAWD010000154">
    <property type="protein sequence ID" value="KAJ3485419.1"/>
    <property type="molecule type" value="Genomic_DNA"/>
</dbReference>
<evidence type="ECO:0000259" key="7">
    <source>
        <dbReference type="PROSITE" id="PS50103"/>
    </source>
</evidence>
<evidence type="ECO:0000256" key="5">
    <source>
        <dbReference type="PROSITE-ProRule" id="PRU00723"/>
    </source>
</evidence>
<keyword evidence="3 5" id="KW-0863">Zinc-finger</keyword>
<dbReference type="GO" id="GO:0008270">
    <property type="term" value="F:zinc ion binding"/>
    <property type="evidence" value="ECO:0007669"/>
    <property type="project" value="UniProtKB-KW"/>
</dbReference>
<sequence length="449" mass="49987">MHPTPSEPYRTKLCRNFALGHCAQGEHCKYAHSYPPVSPTSNVSPTGFQVTGVRSAYNVAYPYPPPQPAMGYPWNVSSPTMVSPEGYAFNWVYSFPPPQIPPQVNPEAPNPPQFRPLSWRTTLCRHFIKNQGWCPLGEECGYIHDLRLANFANNDIRFPEPRSNTSRGRAGSKHSHCWAYVQGLCRVKDCPYLHPVAIDLFIPHTPCLAWPNCTRGALCTYKHPEPLIPRAPEIPPQQVQQQPPTPVRVIPAGTVQFHGTTYFPVLSPHPPLSHPVPPLVPHPPQTSPQYTYSHSEATRSVRYSPYSTDSVPILSPYNEMRQQLPPVAIAQQGSSAFEHNILGLSPSLAVTEQIRPESADPVPKTQNPGVIEDFPYQPQTGQRSGHARRISVTTVKSKEDSDLGHVPRSSARRESWQGHSHRDSPNHRSWPWAPESIVASSSQDSQLAA</sequence>
<dbReference type="InterPro" id="IPR000571">
    <property type="entry name" value="Znf_CCCH"/>
</dbReference>
<gene>
    <name evidence="8" type="ORF">NLI96_g4972</name>
</gene>
<dbReference type="AlphaFoldDB" id="A0AAD5V3W2"/>
<dbReference type="PROSITE" id="PS50103">
    <property type="entry name" value="ZF_C3H1"/>
    <property type="match status" value="2"/>
</dbReference>
<feature type="domain" description="C3H1-type" evidence="7">
    <location>
        <begin position="118"/>
        <end position="147"/>
    </location>
</feature>
<dbReference type="SUPFAM" id="SSF90229">
    <property type="entry name" value="CCCH zinc finger"/>
    <property type="match status" value="2"/>
</dbReference>
<dbReference type="Pfam" id="PF00642">
    <property type="entry name" value="zf-CCCH"/>
    <property type="match status" value="1"/>
</dbReference>
<evidence type="ECO:0000256" key="6">
    <source>
        <dbReference type="SAM" id="MobiDB-lite"/>
    </source>
</evidence>
<name>A0AAD5V3W2_9APHY</name>
<evidence type="ECO:0000313" key="8">
    <source>
        <dbReference type="EMBL" id="KAJ3485419.1"/>
    </source>
</evidence>
<proteinExistence type="predicted"/>
<dbReference type="GO" id="GO:0003729">
    <property type="term" value="F:mRNA binding"/>
    <property type="evidence" value="ECO:0007669"/>
    <property type="project" value="InterPro"/>
</dbReference>
<keyword evidence="1 5" id="KW-0479">Metal-binding</keyword>
<evidence type="ECO:0000256" key="2">
    <source>
        <dbReference type="ARBA" id="ARBA00022737"/>
    </source>
</evidence>
<keyword evidence="9" id="KW-1185">Reference proteome</keyword>
<dbReference type="InterPro" id="IPR036855">
    <property type="entry name" value="Znf_CCCH_sf"/>
</dbReference>
<feature type="zinc finger region" description="C3H1-type" evidence="5">
    <location>
        <begin position="8"/>
        <end position="35"/>
    </location>
</feature>
<evidence type="ECO:0000256" key="3">
    <source>
        <dbReference type="ARBA" id="ARBA00022771"/>
    </source>
</evidence>
<dbReference type="PANTHER" id="PTHR12547">
    <property type="entry name" value="CCCH ZINC FINGER/TIS11-RELATED"/>
    <property type="match status" value="1"/>
</dbReference>
<reference evidence="8" key="1">
    <citation type="submission" date="2022-07" db="EMBL/GenBank/DDBJ databases">
        <title>Genome Sequence of Physisporinus lineatus.</title>
        <authorList>
            <person name="Buettner E."/>
        </authorList>
    </citation>
    <scope>NUCLEOTIDE SEQUENCE</scope>
    <source>
        <strain evidence="8">VT162</strain>
    </source>
</reference>
<protein>
    <recommendedName>
        <fullName evidence="7">C3H1-type domain-containing protein</fullName>
    </recommendedName>
</protein>
<feature type="compositionally biased region" description="Polar residues" evidence="6">
    <location>
        <begin position="438"/>
        <end position="449"/>
    </location>
</feature>
<organism evidence="8 9">
    <name type="scientific">Meripilus lineatus</name>
    <dbReference type="NCBI Taxonomy" id="2056292"/>
    <lineage>
        <taxon>Eukaryota</taxon>
        <taxon>Fungi</taxon>
        <taxon>Dikarya</taxon>
        <taxon>Basidiomycota</taxon>
        <taxon>Agaricomycotina</taxon>
        <taxon>Agaricomycetes</taxon>
        <taxon>Polyporales</taxon>
        <taxon>Meripilaceae</taxon>
        <taxon>Meripilus</taxon>
    </lineage>
</organism>
<dbReference type="Pfam" id="PF14608">
    <property type="entry name" value="zf-CCCH_2"/>
    <property type="match status" value="3"/>
</dbReference>
<comment type="caution">
    <text evidence="8">The sequence shown here is derived from an EMBL/GenBank/DDBJ whole genome shotgun (WGS) entry which is preliminary data.</text>
</comment>
<feature type="region of interest" description="Disordered" evidence="6">
    <location>
        <begin position="356"/>
        <end position="449"/>
    </location>
</feature>
<keyword evidence="2" id="KW-0677">Repeat</keyword>
<feature type="domain" description="C3H1-type" evidence="7">
    <location>
        <begin position="8"/>
        <end position="35"/>
    </location>
</feature>
<accession>A0AAD5V3W2</accession>
<evidence type="ECO:0000256" key="1">
    <source>
        <dbReference type="ARBA" id="ARBA00022723"/>
    </source>
</evidence>
<feature type="compositionally biased region" description="Basic and acidic residues" evidence="6">
    <location>
        <begin position="396"/>
        <end position="426"/>
    </location>
</feature>
<dbReference type="PANTHER" id="PTHR12547:SF18">
    <property type="entry name" value="PROTEIN TIS11"/>
    <property type="match status" value="1"/>
</dbReference>
<dbReference type="Proteomes" id="UP001212997">
    <property type="component" value="Unassembled WGS sequence"/>
</dbReference>
<dbReference type="InterPro" id="IPR045877">
    <property type="entry name" value="ZFP36-like"/>
</dbReference>